<dbReference type="Proteomes" id="UP000447434">
    <property type="component" value="Chromosome 2"/>
</dbReference>
<accession>A0A6A4R1W5</accession>
<gene>
    <name evidence="1" type="ORF">Lalb_Chr02g0156191</name>
</gene>
<protein>
    <submittedName>
        <fullName evidence="1">Uncharacterized protein</fullName>
    </submittedName>
</protein>
<organism evidence="1 2">
    <name type="scientific">Lupinus albus</name>
    <name type="common">White lupine</name>
    <name type="synonym">Lupinus termis</name>
    <dbReference type="NCBI Taxonomy" id="3870"/>
    <lineage>
        <taxon>Eukaryota</taxon>
        <taxon>Viridiplantae</taxon>
        <taxon>Streptophyta</taxon>
        <taxon>Embryophyta</taxon>
        <taxon>Tracheophyta</taxon>
        <taxon>Spermatophyta</taxon>
        <taxon>Magnoliopsida</taxon>
        <taxon>eudicotyledons</taxon>
        <taxon>Gunneridae</taxon>
        <taxon>Pentapetalae</taxon>
        <taxon>rosids</taxon>
        <taxon>fabids</taxon>
        <taxon>Fabales</taxon>
        <taxon>Fabaceae</taxon>
        <taxon>Papilionoideae</taxon>
        <taxon>50 kb inversion clade</taxon>
        <taxon>genistoids sensu lato</taxon>
        <taxon>core genistoids</taxon>
        <taxon>Genisteae</taxon>
        <taxon>Lupinus</taxon>
    </lineage>
</organism>
<proteinExistence type="predicted"/>
<dbReference type="AlphaFoldDB" id="A0A6A4R1W5"/>
<evidence type="ECO:0000313" key="1">
    <source>
        <dbReference type="EMBL" id="KAE9619713.1"/>
    </source>
</evidence>
<evidence type="ECO:0000313" key="2">
    <source>
        <dbReference type="Proteomes" id="UP000447434"/>
    </source>
</evidence>
<name>A0A6A4R1W5_LUPAL</name>
<keyword evidence="2" id="KW-1185">Reference proteome</keyword>
<reference evidence="2" key="1">
    <citation type="journal article" date="2020" name="Nat. Commun.">
        <title>Genome sequence of the cluster root forming white lupin.</title>
        <authorList>
            <person name="Hufnagel B."/>
            <person name="Marques A."/>
            <person name="Soriano A."/>
            <person name="Marques L."/>
            <person name="Divol F."/>
            <person name="Doumas P."/>
            <person name="Sallet E."/>
            <person name="Mancinotti D."/>
            <person name="Carrere S."/>
            <person name="Marande W."/>
            <person name="Arribat S."/>
            <person name="Keller J."/>
            <person name="Huneau C."/>
            <person name="Blein T."/>
            <person name="Aime D."/>
            <person name="Laguerre M."/>
            <person name="Taylor J."/>
            <person name="Schubert V."/>
            <person name="Nelson M."/>
            <person name="Geu-Flores F."/>
            <person name="Crespi M."/>
            <person name="Gallardo-Guerrero K."/>
            <person name="Delaux P.-M."/>
            <person name="Salse J."/>
            <person name="Berges H."/>
            <person name="Guyot R."/>
            <person name="Gouzy J."/>
            <person name="Peret B."/>
        </authorList>
    </citation>
    <scope>NUCLEOTIDE SEQUENCE [LARGE SCALE GENOMIC DNA]</scope>
    <source>
        <strain evidence="2">cv. Amiga</strain>
    </source>
</reference>
<sequence length="54" mass="6322">MRVITLHFSRSNYQFLLNKASSSYSSFSHLPFRSILPHTFYLPIISPSPVHRRS</sequence>
<comment type="caution">
    <text evidence="1">The sequence shown here is derived from an EMBL/GenBank/DDBJ whole genome shotgun (WGS) entry which is preliminary data.</text>
</comment>
<dbReference type="EMBL" id="WOCE01000002">
    <property type="protein sequence ID" value="KAE9619713.1"/>
    <property type="molecule type" value="Genomic_DNA"/>
</dbReference>